<dbReference type="PANTHER" id="PTHR43498">
    <property type="entry name" value="FERREDOXIN:COB-COM HETERODISULFIDE REDUCTASE SUBUNIT A"/>
    <property type="match status" value="1"/>
</dbReference>
<keyword evidence="5" id="KW-0411">Iron-sulfur</keyword>
<dbReference type="SUPFAM" id="SSF51905">
    <property type="entry name" value="FAD/NAD(P)-binding domain"/>
    <property type="match status" value="1"/>
</dbReference>
<evidence type="ECO:0000256" key="2">
    <source>
        <dbReference type="ARBA" id="ARBA00022723"/>
    </source>
</evidence>
<dbReference type="Gene3D" id="3.50.50.60">
    <property type="entry name" value="FAD/NAD(P)-binding domain"/>
    <property type="match status" value="1"/>
</dbReference>
<dbReference type="EMBL" id="JBHLTG010000007">
    <property type="protein sequence ID" value="MFC0681108.1"/>
    <property type="molecule type" value="Genomic_DNA"/>
</dbReference>
<proteinExistence type="predicted"/>
<dbReference type="Pfam" id="PF12831">
    <property type="entry name" value="FAD_oxidored"/>
    <property type="match status" value="1"/>
</dbReference>
<keyword evidence="2" id="KW-0479">Metal-binding</keyword>
<evidence type="ECO:0000313" key="7">
    <source>
        <dbReference type="Proteomes" id="UP001589896"/>
    </source>
</evidence>
<keyword evidence="7" id="KW-1185">Reference proteome</keyword>
<organism evidence="6 7">
    <name type="scientific">Lysobacter korlensis</name>
    <dbReference type="NCBI Taxonomy" id="553636"/>
    <lineage>
        <taxon>Bacteria</taxon>
        <taxon>Pseudomonadati</taxon>
        <taxon>Pseudomonadota</taxon>
        <taxon>Gammaproteobacteria</taxon>
        <taxon>Lysobacterales</taxon>
        <taxon>Lysobacteraceae</taxon>
        <taxon>Lysobacter</taxon>
    </lineage>
</organism>
<accession>A0ABV6RVV1</accession>
<dbReference type="PANTHER" id="PTHR43498:SF1">
    <property type="entry name" value="COB--COM HETERODISULFIDE REDUCTASE IRON-SULFUR SUBUNIT A"/>
    <property type="match status" value="1"/>
</dbReference>
<evidence type="ECO:0000256" key="1">
    <source>
        <dbReference type="ARBA" id="ARBA00022485"/>
    </source>
</evidence>
<evidence type="ECO:0000256" key="4">
    <source>
        <dbReference type="ARBA" id="ARBA00023004"/>
    </source>
</evidence>
<dbReference type="InterPro" id="IPR036188">
    <property type="entry name" value="FAD/NAD-bd_sf"/>
</dbReference>
<evidence type="ECO:0000256" key="3">
    <source>
        <dbReference type="ARBA" id="ARBA00023002"/>
    </source>
</evidence>
<sequence length="531" mass="56941">MTKIVSTSGRAEPGRSADVVIYGATSAGVCAAVAAAGAGASTLLLEPGTHVGGMTSGGLGYTDIGDPRVLAGPAERFRNAIAEHYGVQPGRYAGPEPHVAEAIFRRWLDEAGVQVEFGARVRSAEVVGGRIRTASFGPGIAPAPNGRGEFGVTGAVFVDAGYEGDLLAAAGVPAAVGREDQGLHGERFAGRQELVPGRHAMPPWISPFADDPSGHTEGRLLPQIKAGRMAEVGAGDGGVMSFGYRVCLTTAADRIPFDRPAGYDEEYWELGRRLFAEWRRDGVDVPASLLIGLEPNLPGGKCDANSLGPFSLSVHDGSAWEYPLAAPERREALRLHHLRHAEGFLYFLANDPAVPAAVRRELQRWGLPREEFQDTGHLPHQLYVREARRMVGSYVLTEHDLLAGRRHPDAVAFGSYHIDIREVQRTWRWVYEHPRPVGMVFTEGYLSVPVPPYAIPYRSLVPRQEDCENLVVPVCVSASHVAFSSVRMEPQYQMLGAAAGLAAAEAARSGAAVQDVDVSTLTGLPLPKSTL</sequence>
<evidence type="ECO:0000256" key="5">
    <source>
        <dbReference type="ARBA" id="ARBA00023014"/>
    </source>
</evidence>
<gene>
    <name evidence="6" type="ORF">ACFFGH_25040</name>
</gene>
<keyword evidence="1" id="KW-0004">4Fe-4S</keyword>
<dbReference type="RefSeq" id="WP_386673428.1">
    <property type="nucleotide sequence ID" value="NZ_JBHLTG010000007.1"/>
</dbReference>
<comment type="caution">
    <text evidence="6">The sequence shown here is derived from an EMBL/GenBank/DDBJ whole genome shotgun (WGS) entry which is preliminary data.</text>
</comment>
<evidence type="ECO:0000313" key="6">
    <source>
        <dbReference type="EMBL" id="MFC0681108.1"/>
    </source>
</evidence>
<name>A0ABV6RVV1_9GAMM</name>
<protein>
    <submittedName>
        <fullName evidence="6">FAD-dependent oxidoreductase</fullName>
    </submittedName>
</protein>
<reference evidence="6 7" key="1">
    <citation type="submission" date="2024-09" db="EMBL/GenBank/DDBJ databases">
        <authorList>
            <person name="Sun Q."/>
            <person name="Mori K."/>
        </authorList>
    </citation>
    <scope>NUCLEOTIDE SEQUENCE [LARGE SCALE GENOMIC DNA]</scope>
    <source>
        <strain evidence="6 7">KCTC 23076</strain>
    </source>
</reference>
<dbReference type="Proteomes" id="UP001589896">
    <property type="component" value="Unassembled WGS sequence"/>
</dbReference>
<keyword evidence="3" id="KW-0560">Oxidoreductase</keyword>
<dbReference type="InterPro" id="IPR039650">
    <property type="entry name" value="HdrA-like"/>
</dbReference>
<keyword evidence="4" id="KW-0408">Iron</keyword>